<feature type="domain" description="Protein kinase" evidence="10">
    <location>
        <begin position="1"/>
        <end position="270"/>
    </location>
</feature>
<evidence type="ECO:0000313" key="12">
    <source>
        <dbReference type="Proteomes" id="UP000247498"/>
    </source>
</evidence>
<dbReference type="SMART" id="SM00220">
    <property type="entry name" value="S_TKc"/>
    <property type="match status" value="1"/>
</dbReference>
<accession>A0A2V0P410</accession>
<dbReference type="STRING" id="307507.A0A2V0P410"/>
<feature type="compositionally biased region" description="Low complexity" evidence="9">
    <location>
        <begin position="610"/>
        <end position="623"/>
    </location>
</feature>
<name>A0A2V0P410_9CHLO</name>
<feature type="region of interest" description="Disordered" evidence="9">
    <location>
        <begin position="780"/>
        <end position="803"/>
    </location>
</feature>
<dbReference type="InterPro" id="IPR000719">
    <property type="entry name" value="Prot_kinase_dom"/>
</dbReference>
<protein>
    <submittedName>
        <fullName evidence="11">Aurora protein</fullName>
    </submittedName>
</protein>
<sequence length="803" mass="81923">MEFIGQWNQVIHTSATSTVTLCRVDGEALAVKAYAKARLRPRHLLNLRREVAALAHLRHCGTPGVVQLLHADESPDAVLLFFRAAAGGDLHSALRLGRWDEAALRGRVVVPLLRALRDLHALGYVHRDVKPENVFIDEAGAPVLGDFGLAIDQRRERPVSRVGTLEYMAPEVLAQPSAEEAARLPPALLRCYDEKVDCWGVGVLVFEALSGRAPFAHADPRIAALKARFAAPPELPAGTSPACADFVARALAQDPRRRPSAAELLAHPWLAGPGGAAPGAAAPAAAAACGADGGAAAGAAPAAQTGAAKSVPASPFAGALLLAPPHGLPWPSPPQLSLLLHQRRQQQSQPQQQQQQQQQPQHHYHHHSFLGCSPTPHDAQRAAALAAVASALPASLAAPPRTLRRQSAAAQWGAAQPASPLPLGRVPSMGVGLSLSPQLQHARHPRRCTTASLAGLASGAAGEPAPAPAPALAPAASLPPPHRPTPLSRQRSLPAATAQDDAARCAATPEAGARRAGAAAAARSPCTPPPAAFVLAAASGSALCAPSPGSARYMAAWAGVARSSQRLPPPSPLPSPVPPCGFPALGAQPSPPPPAQQQQERPAADRAAREPLAVAAAAAATPPAFTPPPPPPPACAKASADPACAREPPRPRGLCVEVPPPQQGPSPAPSWEAGAAWPPVPASGADTDDGSCPTADGERGGLSRSSSSITTSSLANTRCSGSARGSSSASGAEGDAEAAPCKAGAGQPPRGGGRGADALALPSTRLQAWVSAVLLRRRRGLPPAPKPPAAWAAREAQLPAREG</sequence>
<feature type="compositionally biased region" description="Low complexity" evidence="9">
    <location>
        <begin position="341"/>
        <end position="361"/>
    </location>
</feature>
<dbReference type="SUPFAM" id="SSF56112">
    <property type="entry name" value="Protein kinase-like (PK-like)"/>
    <property type="match status" value="1"/>
</dbReference>
<dbReference type="GO" id="GO:0005524">
    <property type="term" value="F:ATP binding"/>
    <property type="evidence" value="ECO:0007669"/>
    <property type="project" value="UniProtKB-KW"/>
</dbReference>
<organism evidence="11 12">
    <name type="scientific">Raphidocelis subcapitata</name>
    <dbReference type="NCBI Taxonomy" id="307507"/>
    <lineage>
        <taxon>Eukaryota</taxon>
        <taxon>Viridiplantae</taxon>
        <taxon>Chlorophyta</taxon>
        <taxon>core chlorophytes</taxon>
        <taxon>Chlorophyceae</taxon>
        <taxon>CS clade</taxon>
        <taxon>Sphaeropleales</taxon>
        <taxon>Selenastraceae</taxon>
        <taxon>Raphidocelis</taxon>
    </lineage>
</organism>
<feature type="compositionally biased region" description="Pro residues" evidence="9">
    <location>
        <begin position="465"/>
        <end position="484"/>
    </location>
</feature>
<dbReference type="PROSITE" id="PS50011">
    <property type="entry name" value="PROTEIN_KINASE_DOM"/>
    <property type="match status" value="1"/>
</dbReference>
<feature type="compositionally biased region" description="Low complexity" evidence="9">
    <location>
        <begin position="702"/>
        <end position="748"/>
    </location>
</feature>
<evidence type="ECO:0000256" key="8">
    <source>
        <dbReference type="PIRSR" id="PIRSR630616-3"/>
    </source>
</evidence>
<evidence type="ECO:0000256" key="4">
    <source>
        <dbReference type="ARBA" id="ARBA00022777"/>
    </source>
</evidence>
<keyword evidence="12" id="KW-1185">Reference proteome</keyword>
<dbReference type="GO" id="GO:0004674">
    <property type="term" value="F:protein serine/threonine kinase activity"/>
    <property type="evidence" value="ECO:0007669"/>
    <property type="project" value="UniProtKB-KW"/>
</dbReference>
<gene>
    <name evidence="11" type="ORF">Rsub_05204</name>
</gene>
<evidence type="ECO:0000313" key="11">
    <source>
        <dbReference type="EMBL" id="GBF92590.1"/>
    </source>
</evidence>
<dbReference type="InParanoid" id="A0A2V0P410"/>
<dbReference type="InterPro" id="IPR030616">
    <property type="entry name" value="Aur-like"/>
</dbReference>
<evidence type="ECO:0000256" key="2">
    <source>
        <dbReference type="ARBA" id="ARBA00022679"/>
    </source>
</evidence>
<dbReference type="InterPro" id="IPR008271">
    <property type="entry name" value="Ser/Thr_kinase_AS"/>
</dbReference>
<dbReference type="PROSITE" id="PS00108">
    <property type="entry name" value="PROTEIN_KINASE_ST"/>
    <property type="match status" value="1"/>
</dbReference>
<dbReference type="OrthoDB" id="40902at2759"/>
<feature type="binding site" evidence="7">
    <location>
        <position position="32"/>
    </location>
    <ligand>
        <name>ATP</name>
        <dbReference type="ChEBI" id="CHEBI:30616"/>
    </ligand>
</feature>
<feature type="region of interest" description="Disordered" evidence="9">
    <location>
        <begin position="341"/>
        <end position="377"/>
    </location>
</feature>
<keyword evidence="1" id="KW-0723">Serine/threonine-protein kinase</keyword>
<feature type="compositionally biased region" description="Pro residues" evidence="9">
    <location>
        <begin position="624"/>
        <end position="634"/>
    </location>
</feature>
<dbReference type="PANTHER" id="PTHR24350">
    <property type="entry name" value="SERINE/THREONINE-PROTEIN KINASE IAL-RELATED"/>
    <property type="match status" value="1"/>
</dbReference>
<evidence type="ECO:0000256" key="5">
    <source>
        <dbReference type="ARBA" id="ARBA00022840"/>
    </source>
</evidence>
<feature type="region of interest" description="Disordered" evidence="9">
    <location>
        <begin position="563"/>
        <end position="759"/>
    </location>
</feature>
<keyword evidence="2" id="KW-0808">Transferase</keyword>
<keyword evidence="4" id="KW-0418">Kinase</keyword>
<evidence type="ECO:0000256" key="9">
    <source>
        <dbReference type="SAM" id="MobiDB-lite"/>
    </source>
</evidence>
<feature type="compositionally biased region" description="Low complexity" evidence="9">
    <location>
        <begin position="635"/>
        <end position="646"/>
    </location>
</feature>
<evidence type="ECO:0000256" key="6">
    <source>
        <dbReference type="PIRSR" id="PIRSR630616-1"/>
    </source>
</evidence>
<evidence type="ECO:0000256" key="7">
    <source>
        <dbReference type="PIRSR" id="PIRSR630616-2"/>
    </source>
</evidence>
<feature type="compositionally biased region" description="Pro residues" evidence="9">
    <location>
        <begin position="658"/>
        <end position="668"/>
    </location>
</feature>
<reference evidence="11 12" key="1">
    <citation type="journal article" date="2018" name="Sci. Rep.">
        <title>Raphidocelis subcapitata (=Pseudokirchneriella subcapitata) provides an insight into genome evolution and environmental adaptations in the Sphaeropleales.</title>
        <authorList>
            <person name="Suzuki S."/>
            <person name="Yamaguchi H."/>
            <person name="Nakajima N."/>
            <person name="Kawachi M."/>
        </authorList>
    </citation>
    <scope>NUCLEOTIDE SEQUENCE [LARGE SCALE GENOMIC DNA]</scope>
    <source>
        <strain evidence="11 12">NIES-35</strain>
    </source>
</reference>
<proteinExistence type="predicted"/>
<dbReference type="AlphaFoldDB" id="A0A2V0P410"/>
<keyword evidence="3 7" id="KW-0547">Nucleotide-binding</keyword>
<feature type="active site" description="Proton acceptor" evidence="6">
    <location>
        <position position="128"/>
    </location>
</feature>
<feature type="cross-link" description="Glycyl lysine isopeptide (Lys-Gly) (interchain with G-Cter in SUMO2)" evidence="8">
    <location>
        <position position="130"/>
    </location>
</feature>
<evidence type="ECO:0000256" key="1">
    <source>
        <dbReference type="ARBA" id="ARBA00022527"/>
    </source>
</evidence>
<dbReference type="Gene3D" id="1.10.510.10">
    <property type="entry name" value="Transferase(Phosphotransferase) domain 1"/>
    <property type="match status" value="1"/>
</dbReference>
<evidence type="ECO:0000256" key="3">
    <source>
        <dbReference type="ARBA" id="ARBA00022741"/>
    </source>
</evidence>
<feature type="compositionally biased region" description="Low complexity" evidence="9">
    <location>
        <begin position="789"/>
        <end position="803"/>
    </location>
</feature>
<keyword evidence="5 7" id="KW-0067">ATP-binding</keyword>
<feature type="compositionally biased region" description="Low complexity" evidence="9">
    <location>
        <begin position="495"/>
        <end position="509"/>
    </location>
</feature>
<feature type="region of interest" description="Disordered" evidence="9">
    <location>
        <begin position="458"/>
        <end position="509"/>
    </location>
</feature>
<feature type="compositionally biased region" description="Pro residues" evidence="9">
    <location>
        <begin position="567"/>
        <end position="581"/>
    </location>
</feature>
<dbReference type="Proteomes" id="UP000247498">
    <property type="component" value="Unassembled WGS sequence"/>
</dbReference>
<feature type="binding site" evidence="7">
    <location>
        <begin position="132"/>
        <end position="133"/>
    </location>
    <ligand>
        <name>ATP</name>
        <dbReference type="ChEBI" id="CHEBI:30616"/>
    </ligand>
</feature>
<dbReference type="InterPro" id="IPR011009">
    <property type="entry name" value="Kinase-like_dom_sf"/>
</dbReference>
<comment type="caution">
    <text evidence="11">The sequence shown here is derived from an EMBL/GenBank/DDBJ whole genome shotgun (WGS) entry which is preliminary data.</text>
</comment>
<evidence type="ECO:0000259" key="10">
    <source>
        <dbReference type="PROSITE" id="PS50011"/>
    </source>
</evidence>
<dbReference type="Pfam" id="PF00069">
    <property type="entry name" value="Pkinase"/>
    <property type="match status" value="1"/>
</dbReference>
<feature type="binding site" evidence="7">
    <location>
        <position position="146"/>
    </location>
    <ligand>
        <name>ATP</name>
        <dbReference type="ChEBI" id="CHEBI:30616"/>
    </ligand>
</feature>
<dbReference type="EMBL" id="BDRX01000033">
    <property type="protein sequence ID" value="GBF92590.1"/>
    <property type="molecule type" value="Genomic_DNA"/>
</dbReference>